<reference evidence="2" key="1">
    <citation type="submission" date="2023-07" db="EMBL/GenBank/DDBJ databases">
        <title>Genome content predicts the carbon catabolic preferences of heterotrophic bacteria.</title>
        <authorList>
            <person name="Gralka M."/>
        </authorList>
    </citation>
    <scope>NUCLEOTIDE SEQUENCE</scope>
    <source>
        <strain evidence="2">E2R20</strain>
    </source>
</reference>
<dbReference type="AlphaFoldDB" id="A0AAW7YP38"/>
<dbReference type="GeneID" id="72470144"/>
<name>A0AAW7YP38_9STAP</name>
<dbReference type="InterPro" id="IPR024699">
    <property type="entry name" value="AcuA"/>
</dbReference>
<organism evidence="2 3">
    <name type="scientific">Staphylococcus pasteuri_A</name>
    <dbReference type="NCBI Taxonomy" id="3062664"/>
    <lineage>
        <taxon>Bacteria</taxon>
        <taxon>Bacillati</taxon>
        <taxon>Bacillota</taxon>
        <taxon>Bacilli</taxon>
        <taxon>Bacillales</taxon>
        <taxon>Staphylococcaceae</taxon>
        <taxon>Staphylococcus</taxon>
    </lineage>
</organism>
<dbReference type="Proteomes" id="UP001170310">
    <property type="component" value="Unassembled WGS sequence"/>
</dbReference>
<evidence type="ECO:0000313" key="3">
    <source>
        <dbReference type="Proteomes" id="UP001170310"/>
    </source>
</evidence>
<protein>
    <submittedName>
        <fullName evidence="2">GNAT family N-acetyltransferase</fullName>
    </submittedName>
</protein>
<dbReference type="InterPro" id="IPR016181">
    <property type="entry name" value="Acyl_CoA_acyltransferase"/>
</dbReference>
<proteinExistence type="predicted"/>
<dbReference type="PIRSF" id="PIRSF021278">
    <property type="entry name" value="AcuA"/>
    <property type="match status" value="1"/>
</dbReference>
<evidence type="ECO:0000313" key="2">
    <source>
        <dbReference type="EMBL" id="MDO6573254.1"/>
    </source>
</evidence>
<dbReference type="GO" id="GO:0045150">
    <property type="term" value="P:acetoin catabolic process"/>
    <property type="evidence" value="ECO:0007669"/>
    <property type="project" value="InterPro"/>
</dbReference>
<dbReference type="RefSeq" id="WP_046466817.1">
    <property type="nucleotide sequence ID" value="NZ_JAUOQO010000003.1"/>
</dbReference>
<dbReference type="Pfam" id="PF00583">
    <property type="entry name" value="Acetyltransf_1"/>
    <property type="match status" value="1"/>
</dbReference>
<dbReference type="InterPro" id="IPR000182">
    <property type="entry name" value="GNAT_dom"/>
</dbReference>
<feature type="domain" description="N-acetyltransferase" evidence="1">
    <location>
        <begin position="49"/>
        <end position="118"/>
    </location>
</feature>
<gene>
    <name evidence="2" type="ORF">Q4528_03685</name>
</gene>
<accession>A0AAW7YP38</accession>
<dbReference type="SUPFAM" id="SSF55729">
    <property type="entry name" value="Acyl-CoA N-acyltransferases (Nat)"/>
    <property type="match status" value="1"/>
</dbReference>
<dbReference type="GO" id="GO:0019152">
    <property type="term" value="F:acetoin dehydrogenase (NAD+) activity"/>
    <property type="evidence" value="ECO:0007669"/>
    <property type="project" value="InterPro"/>
</dbReference>
<dbReference type="GO" id="GO:0016747">
    <property type="term" value="F:acyltransferase activity, transferring groups other than amino-acyl groups"/>
    <property type="evidence" value="ECO:0007669"/>
    <property type="project" value="InterPro"/>
</dbReference>
<sequence>MQHIKSYIKENIYLEDQHFIIEGPVSYSFLKTLTFDDGLNAFRSYNEQFEALLEITTLPEGRVYIIRRDQHIIGYVTYHYPDELERWSTGQLPYLIELGAIELSKGYRHLHLGGRLIQISLSADEFEDYIVLTTEYYWHWDLKHAQLDVFEYKRLMQKLMQKGGLEVFATDDPEITSHPANCLMARIGKRISLDQQHAFDDIRFQNRFFY</sequence>
<evidence type="ECO:0000259" key="1">
    <source>
        <dbReference type="Pfam" id="PF00583"/>
    </source>
</evidence>
<keyword evidence="3" id="KW-1185">Reference proteome</keyword>
<comment type="caution">
    <text evidence="2">The sequence shown here is derived from an EMBL/GenBank/DDBJ whole genome shotgun (WGS) entry which is preliminary data.</text>
</comment>
<dbReference type="EMBL" id="JAUOQO010000003">
    <property type="protein sequence ID" value="MDO6573254.1"/>
    <property type="molecule type" value="Genomic_DNA"/>
</dbReference>
<dbReference type="Gene3D" id="3.40.630.30">
    <property type="match status" value="1"/>
</dbReference>